<dbReference type="GO" id="GO:0003676">
    <property type="term" value="F:nucleic acid binding"/>
    <property type="evidence" value="ECO:0007669"/>
    <property type="project" value="InterPro"/>
</dbReference>
<dbReference type="AlphaFoldDB" id="I4Z2K4"/>
<dbReference type="Proteomes" id="UP000003947">
    <property type="component" value="Unassembled WGS sequence"/>
</dbReference>
<dbReference type="STRING" id="864069.MicloDRAFT_00006950"/>
<dbReference type="OrthoDB" id="9813438at2"/>
<evidence type="ECO:0000313" key="1">
    <source>
        <dbReference type="EMBL" id="EIM30446.1"/>
    </source>
</evidence>
<dbReference type="Pfam" id="PF13589">
    <property type="entry name" value="HATPase_c_3"/>
    <property type="match status" value="1"/>
</dbReference>
<sequence length="679" mass="76827">MSPNRFSLTISLNVLEHLGINLYSNVPSVLSEIVANAWDADAETVEVTWDRAKGRIVIFDDGTGMTAQEVNDRFLKVGHRRRDVQPGLTAKGRHPMGRKGIGKLSLFSIAGTVEIETSRDGEKSAFRMRLEDIRQKVQKEGGTGTYEPTDLSTDSIDFDHGTRITLTDLRHRQTTATSMALRKRVARRFSVLGDAYNFKVVIDGKEVVPADRDYYNKLQYVWTYGEQTELEALATHAEVLEKRTSSTANQTLAIAGWLGTVKESRQLRDEEGDNLNRIAIFVRGKMAQEDILADFSERGVYASYLIGELRVEGLDIYDGPGTERDDDAATSSRQKLVEDDERYQELKAFIGTELKHIQNRWADLRAEDGAKKALEIPAVQAWMSGLKPAVRTKARKWLGKLNRIKMDDVNEQKQLIKHAVLGFEFYRLHENLEALDNISDDNLLTALEVFQELDGLEANLYGQIVQQRIKVIRTLQEKVDENALEKAIQQYLFDHLWLLDPSWERAEGTQVMETRVQTMFKDVTAELTDEERQGRLDIGYRKAAGEHVIIELKRPDRVLGRSEMLEQSEKYLSGMLRLLEAQGTPHEPVEIVFVLGKEPREWKNPDGKQRTLSQLQVNRTRIVFYDQLLTNAEKAYNDYLAHRGVVDTLGQVIAAIEDYAPSASSEESGPVLAITSSGA</sequence>
<dbReference type="EMBL" id="JH660637">
    <property type="protein sequence ID" value="EIM30446.1"/>
    <property type="molecule type" value="Genomic_DNA"/>
</dbReference>
<accession>I4Z2K4</accession>
<keyword evidence="2" id="KW-1185">Reference proteome</keyword>
<dbReference type="RefSeq" id="WP_009489287.1">
    <property type="nucleotide sequence ID" value="NZ_CP141048.1"/>
</dbReference>
<name>I4Z2K4_9HYPH</name>
<dbReference type="Gene3D" id="3.40.1350.10">
    <property type="match status" value="1"/>
</dbReference>
<proteinExistence type="predicted"/>
<dbReference type="SUPFAM" id="SSF55874">
    <property type="entry name" value="ATPase domain of HSP90 chaperone/DNA topoisomerase II/histidine kinase"/>
    <property type="match status" value="1"/>
</dbReference>
<evidence type="ECO:0000313" key="2">
    <source>
        <dbReference type="Proteomes" id="UP000003947"/>
    </source>
</evidence>
<reference evidence="1 2" key="1">
    <citation type="submission" date="2012-02" db="EMBL/GenBank/DDBJ databases">
        <title>Improved High-Quality Draft sequence of Microvirga sp. WSM3557.</title>
        <authorList>
            <consortium name="US DOE Joint Genome Institute"/>
            <person name="Lucas S."/>
            <person name="Han J."/>
            <person name="Lapidus A."/>
            <person name="Cheng J.-F."/>
            <person name="Goodwin L."/>
            <person name="Pitluck S."/>
            <person name="Peters L."/>
            <person name="Zhang X."/>
            <person name="Detter J.C."/>
            <person name="Han C."/>
            <person name="Tapia R."/>
            <person name="Land M."/>
            <person name="Hauser L."/>
            <person name="Kyrpides N."/>
            <person name="Ivanova N."/>
            <person name="Pagani I."/>
            <person name="Brau L."/>
            <person name="Yates R."/>
            <person name="O'Hara G."/>
            <person name="Rui T."/>
            <person name="Howieson J."/>
            <person name="Reeve W."/>
            <person name="Woyke T."/>
        </authorList>
    </citation>
    <scope>NUCLEOTIDE SEQUENCE [LARGE SCALE GENOMIC DNA]</scope>
    <source>
        <strain evidence="1 2">WSM3557</strain>
    </source>
</reference>
<dbReference type="InterPro" id="IPR011856">
    <property type="entry name" value="tRNA_endonuc-like_dom_sf"/>
</dbReference>
<dbReference type="eggNOG" id="COG0326">
    <property type="taxonomic scope" value="Bacteria"/>
</dbReference>
<dbReference type="Gene3D" id="3.30.565.10">
    <property type="entry name" value="Histidine kinase-like ATPase, C-terminal domain"/>
    <property type="match status" value="1"/>
</dbReference>
<protein>
    <submittedName>
        <fullName evidence="1">Molecular chaperone of HSP90 family</fullName>
    </submittedName>
</protein>
<dbReference type="PATRIC" id="fig|864069.3.peg.770"/>
<dbReference type="HOGENOM" id="CLU_026144_0_0_5"/>
<organism evidence="1 2">
    <name type="scientific">Microvirga lotononidis</name>
    <dbReference type="NCBI Taxonomy" id="864069"/>
    <lineage>
        <taxon>Bacteria</taxon>
        <taxon>Pseudomonadati</taxon>
        <taxon>Pseudomonadota</taxon>
        <taxon>Alphaproteobacteria</taxon>
        <taxon>Hyphomicrobiales</taxon>
        <taxon>Methylobacteriaceae</taxon>
        <taxon>Microvirga</taxon>
    </lineage>
</organism>
<dbReference type="InterPro" id="IPR036890">
    <property type="entry name" value="HATPase_C_sf"/>
</dbReference>
<gene>
    <name evidence="1" type="ORF">MicloDRAFT_00006950</name>
</gene>